<keyword evidence="8" id="KW-0131">Cell cycle</keyword>
<dbReference type="InterPro" id="IPR009010">
    <property type="entry name" value="Asp_de-COase-like_dom_sf"/>
</dbReference>
<accession>O58419</accession>
<dbReference type="EMBL" id="BA000001">
    <property type="protein sequence ID" value="BAA29778.1"/>
    <property type="molecule type" value="Genomic_DNA"/>
</dbReference>
<dbReference type="FunFam" id="1.10.8.60:FF:000057">
    <property type="entry name" value="AAA family ATPase, CDC48 subfamily"/>
    <property type="match status" value="1"/>
</dbReference>
<organism evidence="8 9">
    <name type="scientific">Pyrococcus horikoshii (strain ATCC 700860 / DSM 12428 / JCM 9974 / NBRC 100139 / OT-3)</name>
    <dbReference type="NCBI Taxonomy" id="70601"/>
    <lineage>
        <taxon>Archaea</taxon>
        <taxon>Methanobacteriati</taxon>
        <taxon>Methanobacteriota</taxon>
        <taxon>Thermococci</taxon>
        <taxon>Thermococcales</taxon>
        <taxon>Thermococcaceae</taxon>
        <taxon>Pyrococcus</taxon>
    </lineage>
</organism>
<dbReference type="STRING" id="70601.gene:9377632"/>
<dbReference type="FunFam" id="2.40.40.20:FF:000007">
    <property type="entry name" value="AAA family ATPase"/>
    <property type="match status" value="1"/>
</dbReference>
<dbReference type="PANTHER" id="PTHR23077:SF171">
    <property type="entry name" value="NUCLEAR VALOSIN-CONTAINING PROTEIN-LIKE"/>
    <property type="match status" value="1"/>
</dbReference>
<dbReference type="InterPro" id="IPR029067">
    <property type="entry name" value="CDC48_domain_2-like_sf"/>
</dbReference>
<dbReference type="Pfam" id="PF09336">
    <property type="entry name" value="Vps4_C"/>
    <property type="match status" value="1"/>
</dbReference>
<feature type="domain" description="CDC48 N-terminal subdomain" evidence="7">
    <location>
        <begin position="14"/>
        <end position="98"/>
    </location>
</feature>
<dbReference type="SMART" id="SM00382">
    <property type="entry name" value="AAA"/>
    <property type="match status" value="2"/>
</dbReference>
<dbReference type="KEGG" id="pho:PH0687"/>
<dbReference type="SMART" id="SM01072">
    <property type="entry name" value="CDC48_2"/>
    <property type="match status" value="1"/>
</dbReference>
<dbReference type="AlphaFoldDB" id="O58419"/>
<dbReference type="Proteomes" id="UP000000752">
    <property type="component" value="Chromosome"/>
</dbReference>
<dbReference type="InterPro" id="IPR003959">
    <property type="entry name" value="ATPase_AAA_core"/>
</dbReference>
<dbReference type="Gene3D" id="2.40.40.20">
    <property type="match status" value="1"/>
</dbReference>
<dbReference type="FunFam" id="3.10.330.10:FF:000005">
    <property type="entry name" value="AAA family ATPase"/>
    <property type="match status" value="1"/>
</dbReference>
<dbReference type="RefSeq" id="WP_010884779.1">
    <property type="nucleotide sequence ID" value="NC_000961.1"/>
</dbReference>
<comment type="similarity">
    <text evidence="1">Belongs to the AAA ATPase family. CDC48 subfamily.</text>
</comment>
<evidence type="ECO:0000256" key="2">
    <source>
        <dbReference type="ARBA" id="ARBA00022737"/>
    </source>
</evidence>
<dbReference type="PRINTS" id="PR00830">
    <property type="entry name" value="ENDOLAPTASE"/>
</dbReference>
<dbReference type="SUPFAM" id="SSF50692">
    <property type="entry name" value="ADC-like"/>
    <property type="match status" value="1"/>
</dbReference>
<keyword evidence="8" id="KW-0132">Cell division</keyword>
<evidence type="ECO:0000259" key="5">
    <source>
        <dbReference type="SMART" id="SM00382"/>
    </source>
</evidence>
<protein>
    <submittedName>
        <fullName evidence="8">840aa long hypothetical cell division control protein (Transitional endoplasmic reticulum ATPase)</fullName>
    </submittedName>
</protein>
<dbReference type="InterPro" id="IPR003593">
    <property type="entry name" value="AAA+_ATPase"/>
</dbReference>
<evidence type="ECO:0000313" key="8">
    <source>
        <dbReference type="EMBL" id="BAA29778.1"/>
    </source>
</evidence>
<keyword evidence="4" id="KW-0067">ATP-binding</keyword>
<dbReference type="PROSITE" id="PS00674">
    <property type="entry name" value="AAA"/>
    <property type="match status" value="2"/>
</dbReference>
<dbReference type="Gene3D" id="3.40.50.300">
    <property type="entry name" value="P-loop containing nucleotide triphosphate hydrolases"/>
    <property type="match status" value="2"/>
</dbReference>
<feature type="domain" description="AAA+ ATPase" evidence="5">
    <location>
        <begin position="580"/>
        <end position="717"/>
    </location>
</feature>
<dbReference type="InterPro" id="IPR050168">
    <property type="entry name" value="AAA_ATPase_domain"/>
</dbReference>
<dbReference type="OrthoDB" id="77269at2157"/>
<dbReference type="InterPro" id="IPR003960">
    <property type="entry name" value="ATPase_AAA_CS"/>
</dbReference>
<dbReference type="Pfam" id="PF00004">
    <property type="entry name" value="AAA"/>
    <property type="match status" value="2"/>
</dbReference>
<name>O58419_PYRHO</name>
<dbReference type="EnsemblBacteria" id="BAA29778">
    <property type="protein sequence ID" value="BAA29778"/>
    <property type="gene ID" value="BAA29778"/>
</dbReference>
<evidence type="ECO:0000259" key="7">
    <source>
        <dbReference type="SMART" id="SM01073"/>
    </source>
</evidence>
<evidence type="ECO:0000313" key="9">
    <source>
        <dbReference type="Proteomes" id="UP000000752"/>
    </source>
</evidence>
<dbReference type="SUPFAM" id="SSF54585">
    <property type="entry name" value="Cdc48 domain 2-like"/>
    <property type="match status" value="1"/>
</dbReference>
<reference evidence="8 9" key="1">
    <citation type="journal article" date="1998" name="DNA Res.">
        <title>Complete sequence and gene organization of the genome of a hyper-thermophilic archaebacterium, Pyrococcus horikoshii OT3.</title>
        <authorList>
            <person name="Kawarabayasi Y."/>
            <person name="Sawada M."/>
            <person name="Horikawa H."/>
            <person name="Haikawa Y."/>
            <person name="Hino Y."/>
            <person name="Yamamoto S."/>
            <person name="Sekine M."/>
            <person name="Baba S."/>
            <person name="Kosugi H."/>
            <person name="Hosoyama A."/>
            <person name="Nagai Y."/>
            <person name="Sakai M."/>
            <person name="Ogura K."/>
            <person name="Otuka R."/>
            <person name="Nakazawa H."/>
            <person name="Takamiya M."/>
            <person name="Ohfuku Y."/>
            <person name="Funahashi T."/>
            <person name="Tanaka T."/>
            <person name="Kudoh Y."/>
            <person name="Yamazaki J."/>
            <person name="Kushida N."/>
            <person name="Oguchi A."/>
            <person name="Aoki K."/>
            <person name="Nakamura Y."/>
            <person name="Robb T.F."/>
            <person name="Horikoshi K."/>
            <person name="Masuchi Y."/>
            <person name="Shizuya H."/>
            <person name="Kikuchi H."/>
        </authorList>
    </citation>
    <scope>NUCLEOTIDE SEQUENCE [LARGE SCALE GENOMIC DNA]</scope>
    <source>
        <strain evidence="9">ATCC 700860 / DSM 12428 / JCM 9974 / NBRC 100139 / OT-3</strain>
    </source>
</reference>
<dbReference type="PIR" id="H71114">
    <property type="entry name" value="H71114"/>
</dbReference>
<keyword evidence="9" id="KW-1185">Reference proteome</keyword>
<dbReference type="InterPro" id="IPR005938">
    <property type="entry name" value="AAA_ATPase_CDC48"/>
</dbReference>
<dbReference type="CDD" id="cd19511">
    <property type="entry name" value="RecA-like_CDC48_r2-like"/>
    <property type="match status" value="1"/>
</dbReference>
<dbReference type="NCBIfam" id="TIGR01243">
    <property type="entry name" value="CDC48"/>
    <property type="match status" value="1"/>
</dbReference>
<feature type="domain" description="CDC48" evidence="6">
    <location>
        <begin position="116"/>
        <end position="201"/>
    </location>
</feature>
<dbReference type="FunFam" id="3.40.50.300:FF:000018">
    <property type="entry name" value="Cell division control 48"/>
    <property type="match status" value="1"/>
</dbReference>
<dbReference type="GO" id="GO:0005737">
    <property type="term" value="C:cytoplasm"/>
    <property type="evidence" value="ECO:0007669"/>
    <property type="project" value="UniProtKB-ARBA"/>
</dbReference>
<dbReference type="Pfam" id="PF02359">
    <property type="entry name" value="CDC48_N"/>
    <property type="match status" value="1"/>
</dbReference>
<dbReference type="InterPro" id="IPR041569">
    <property type="entry name" value="AAA_lid_3"/>
</dbReference>
<dbReference type="GO" id="GO:0005524">
    <property type="term" value="F:ATP binding"/>
    <property type="evidence" value="ECO:0007669"/>
    <property type="project" value="UniProtKB-KW"/>
</dbReference>
<dbReference type="InterPro" id="IPR027417">
    <property type="entry name" value="P-loop_NTPase"/>
</dbReference>
<dbReference type="Gene3D" id="3.10.330.10">
    <property type="match status" value="1"/>
</dbReference>
<gene>
    <name evidence="8" type="ordered locus">PH0687</name>
</gene>
<proteinExistence type="inferred from homology"/>
<dbReference type="InterPro" id="IPR015415">
    <property type="entry name" value="Spast_Vps4_C"/>
</dbReference>
<keyword evidence="3" id="KW-0547">Nucleotide-binding</keyword>
<dbReference type="CDD" id="cd19519">
    <property type="entry name" value="RecA-like_CDC48_r1-like"/>
    <property type="match status" value="1"/>
</dbReference>
<dbReference type="PANTHER" id="PTHR23077">
    <property type="entry name" value="AAA-FAMILY ATPASE"/>
    <property type="match status" value="1"/>
</dbReference>
<dbReference type="InterPro" id="IPR004201">
    <property type="entry name" value="Cdc48_dom2"/>
</dbReference>
<dbReference type="eggNOG" id="arCOG01308">
    <property type="taxonomic scope" value="Archaea"/>
</dbReference>
<dbReference type="SMART" id="SM01073">
    <property type="entry name" value="CDC48_N"/>
    <property type="match status" value="1"/>
</dbReference>
<evidence type="ECO:0000256" key="4">
    <source>
        <dbReference type="ARBA" id="ARBA00022840"/>
    </source>
</evidence>
<dbReference type="GeneID" id="1443014"/>
<dbReference type="Pfam" id="PF02933">
    <property type="entry name" value="CDC48_2"/>
    <property type="match status" value="1"/>
</dbReference>
<evidence type="ECO:0000259" key="6">
    <source>
        <dbReference type="SMART" id="SM01072"/>
    </source>
</evidence>
<dbReference type="FunFam" id="3.40.50.300:FF:000012">
    <property type="entry name" value="Transitional endoplasmic reticulum ATPase"/>
    <property type="match status" value="1"/>
</dbReference>
<evidence type="ECO:0000256" key="3">
    <source>
        <dbReference type="ARBA" id="ARBA00022741"/>
    </source>
</evidence>
<dbReference type="Pfam" id="PF17862">
    <property type="entry name" value="AAA_lid_3"/>
    <property type="match status" value="2"/>
</dbReference>
<dbReference type="SUPFAM" id="SSF52540">
    <property type="entry name" value="P-loop containing nucleoside triphosphate hydrolases"/>
    <property type="match status" value="2"/>
</dbReference>
<dbReference type="GO" id="GO:0016887">
    <property type="term" value="F:ATP hydrolysis activity"/>
    <property type="evidence" value="ECO:0007669"/>
    <property type="project" value="InterPro"/>
</dbReference>
<keyword evidence="2" id="KW-0677">Repeat</keyword>
<feature type="domain" description="AAA+ ATPase" evidence="5">
    <location>
        <begin position="245"/>
        <end position="381"/>
    </location>
</feature>
<sequence length="840" mass="94120">MILGRSEPQKEEIKLRVAEALKRDVGRGIVRFDRRYQKMIGVEPGDIVEIEGERVTAAIVANSHPDDKGLDIIRMDGYIRKNAGVSIGDYVTIRRAQVKEAKKVVLAPAQKGVIVQIPGDIIKNNLLGRPVVKGDIVVASGRGDLYYSSGTPFDEIFRGFFEAMSVGFGELKFMVVNTIPKGIVQITYNTEVEVLPQAVEVREEKIPEVTYEDIGGLKEAIQKIREMVELPLKHPELFERLGIEPPKGVLLYGPPGTGKTLLAKAVANEANAYFIAINGPEIMSKYYGESEERLREIFKEAEENAPAIIFIDEIDAIAPKREEVVGEVEKRVVSQLLTLMDGLKGRGKVIVIGATNRPDALDPALRRPGRFDREIEVGVPDKQGRKEILQIHTRGMPIEPDFEKDAVIKVLKDLEKDERFEKEKIEKIIEKVSKANSEDEIKEILKEDGNVYVEVRNRLIDKLLEELAEVTHGFVGADLAALAREAAMVVLRRLINEGKINPEAESIPREVLEELKVTKRDFYEALKMVEPSALREVLIEVPNVHWDDIGGLEEVKQELREAVEWPLKYPKAFKKLGITPPKGVLLYGPPGTGKTLLAKAVATESEANFIAVRGPEVLSKWVGESEKRIREIFRKARQAAPAIIFIDEIDAIAPARGTSEGEKVTDRIINQLLTEMDGLVENSGVVVIAATNRPDILDPALLRPGRFDRLILVPAPDEEARFEIFKVHTRSMPLADDVDLRELARRTEGYTGADIAAVCREAALNALRRVVKSVPKEKLEEESEEFLNKLVVTRKDFEEALKKVKPSVSKYMMEYYRQFEEARKRVSGESVGREPDYFTG</sequence>
<dbReference type="GO" id="GO:0051301">
    <property type="term" value="P:cell division"/>
    <property type="evidence" value="ECO:0007669"/>
    <property type="project" value="UniProtKB-KW"/>
</dbReference>
<evidence type="ECO:0000256" key="1">
    <source>
        <dbReference type="ARBA" id="ARBA00009833"/>
    </source>
</evidence>
<dbReference type="InterPro" id="IPR003338">
    <property type="entry name" value="CDC4_N-term_subdom"/>
</dbReference>
<dbReference type="Gene3D" id="1.10.8.60">
    <property type="match status" value="2"/>
</dbReference>